<keyword evidence="1" id="KW-0732">Signal</keyword>
<keyword evidence="3" id="KW-1185">Reference proteome</keyword>
<feature type="chain" id="PRO_5045203645" description="Lipocalin-like domain-containing protein" evidence="1">
    <location>
        <begin position="21"/>
        <end position="143"/>
    </location>
</feature>
<evidence type="ECO:0000313" key="3">
    <source>
        <dbReference type="Proteomes" id="UP000606003"/>
    </source>
</evidence>
<dbReference type="Proteomes" id="UP000606003">
    <property type="component" value="Unassembled WGS sequence"/>
</dbReference>
<dbReference type="RefSeq" id="WP_190923147.1">
    <property type="nucleotide sequence ID" value="NZ_JACXAC010000002.1"/>
</dbReference>
<protein>
    <recommendedName>
        <fullName evidence="4">Lipocalin-like domain-containing protein</fullName>
    </recommendedName>
</protein>
<proteinExistence type="predicted"/>
<comment type="caution">
    <text evidence="2">The sequence shown here is derived from an EMBL/GenBank/DDBJ whole genome shotgun (WGS) entry which is preliminary data.</text>
</comment>
<feature type="signal peptide" evidence="1">
    <location>
        <begin position="1"/>
        <end position="20"/>
    </location>
</feature>
<gene>
    <name evidence="2" type="ORF">IC234_07055</name>
</gene>
<evidence type="ECO:0008006" key="4">
    <source>
        <dbReference type="Google" id="ProtNLM"/>
    </source>
</evidence>
<name>A0ABR8JPW9_9BACT</name>
<dbReference type="PROSITE" id="PS51257">
    <property type="entry name" value="PROKAR_LIPOPROTEIN"/>
    <property type="match status" value="1"/>
</dbReference>
<evidence type="ECO:0000313" key="2">
    <source>
        <dbReference type="EMBL" id="MBD2721883.1"/>
    </source>
</evidence>
<evidence type="ECO:0000256" key="1">
    <source>
        <dbReference type="SAM" id="SignalP"/>
    </source>
</evidence>
<reference evidence="2 3" key="1">
    <citation type="submission" date="2020-09" db="EMBL/GenBank/DDBJ databases">
        <authorList>
            <person name="Kim M.K."/>
        </authorList>
    </citation>
    <scope>NUCLEOTIDE SEQUENCE [LARGE SCALE GENOMIC DNA]</scope>
    <source>
        <strain evidence="2 3">BT189</strain>
    </source>
</reference>
<sequence>MKRLAHACLPALLLAAGVLAGCSKGAVSPEDAQANSLVGHWELTQTDGGLSGKVTPANPARREEIIFTTDKQATFLLNGAVTAATPYSLFQANSYVNRRPQTFLSYGARTGSEKEFIERVSATELVIVEDYADGLGYYYKRRP</sequence>
<accession>A0ABR8JPW9</accession>
<dbReference type="EMBL" id="JACXAC010000002">
    <property type="protein sequence ID" value="MBD2721883.1"/>
    <property type="molecule type" value="Genomic_DNA"/>
</dbReference>
<organism evidence="2 3">
    <name type="scientific">Hymenobacter armeniacus</name>
    <dbReference type="NCBI Taxonomy" id="2771358"/>
    <lineage>
        <taxon>Bacteria</taxon>
        <taxon>Pseudomonadati</taxon>
        <taxon>Bacteroidota</taxon>
        <taxon>Cytophagia</taxon>
        <taxon>Cytophagales</taxon>
        <taxon>Hymenobacteraceae</taxon>
        <taxon>Hymenobacter</taxon>
    </lineage>
</organism>